<sequence>MDLAEGIRDWRNRAKNFAIFNSTAIKSSDNVTKLFVARLQKGYVAPEIPMSCGVNLINPPD</sequence>
<keyword evidence="2" id="KW-1185">Reference proteome</keyword>
<evidence type="ECO:0000313" key="1">
    <source>
        <dbReference type="EMBL" id="RCK03541.1"/>
    </source>
</evidence>
<organism evidence="1 2">
    <name type="scientific">Thalassospira xianhensis MCCC 1A02616</name>
    <dbReference type="NCBI Taxonomy" id="1177929"/>
    <lineage>
        <taxon>Bacteria</taxon>
        <taxon>Pseudomonadati</taxon>
        <taxon>Pseudomonadota</taxon>
        <taxon>Alphaproteobacteria</taxon>
        <taxon>Rhodospirillales</taxon>
        <taxon>Thalassospiraceae</taxon>
        <taxon>Thalassospira</taxon>
    </lineage>
</organism>
<gene>
    <name evidence="1" type="ORF">TH5_24905</name>
</gene>
<evidence type="ECO:0000313" key="2">
    <source>
        <dbReference type="Proteomes" id="UP000252419"/>
    </source>
</evidence>
<accession>A0A367U695</accession>
<comment type="caution">
    <text evidence="1">The sequence shown here is derived from an EMBL/GenBank/DDBJ whole genome shotgun (WGS) entry which is preliminary data.</text>
</comment>
<dbReference type="EMBL" id="JPWA01000063">
    <property type="protein sequence ID" value="RCK03541.1"/>
    <property type="molecule type" value="Genomic_DNA"/>
</dbReference>
<protein>
    <submittedName>
        <fullName evidence="1">Uncharacterized protein</fullName>
    </submittedName>
</protein>
<dbReference type="AlphaFoldDB" id="A0A367U695"/>
<dbReference type="Proteomes" id="UP000252419">
    <property type="component" value="Unassembled WGS sequence"/>
</dbReference>
<name>A0A367U695_9PROT</name>
<proteinExistence type="predicted"/>
<reference evidence="1 2" key="1">
    <citation type="submission" date="2014-07" db="EMBL/GenBank/DDBJ databases">
        <title>Draft genome sequence of Thalassospira xianhensis P-4 (MCCC 1A02616).</title>
        <authorList>
            <person name="Lai Q."/>
            <person name="Shao Z."/>
        </authorList>
    </citation>
    <scope>NUCLEOTIDE SEQUENCE [LARGE SCALE GENOMIC DNA]</scope>
    <source>
        <strain evidence="1 2">MCCC 1A02616</strain>
    </source>
</reference>